<keyword evidence="1 2" id="KW-0193">Cuticle</keyword>
<evidence type="ECO:0000256" key="3">
    <source>
        <dbReference type="SAM" id="MobiDB-lite"/>
    </source>
</evidence>
<name>A0A1J1I780_9DIPT</name>
<feature type="compositionally biased region" description="Low complexity" evidence="3">
    <location>
        <begin position="210"/>
        <end position="229"/>
    </location>
</feature>
<dbReference type="GO" id="GO:0005615">
    <property type="term" value="C:extracellular space"/>
    <property type="evidence" value="ECO:0007669"/>
    <property type="project" value="TreeGrafter"/>
</dbReference>
<dbReference type="PROSITE" id="PS51155">
    <property type="entry name" value="CHIT_BIND_RR_2"/>
    <property type="match status" value="1"/>
</dbReference>
<evidence type="ECO:0000313" key="7">
    <source>
        <dbReference type="Proteomes" id="UP000183832"/>
    </source>
</evidence>
<protein>
    <submittedName>
        <fullName evidence="6">CLUMA_CG009547, isoform A</fullName>
    </submittedName>
</protein>
<dbReference type="PROSITE" id="PS00233">
    <property type="entry name" value="CHIT_BIND_RR_1"/>
    <property type="match status" value="1"/>
</dbReference>
<feature type="region of interest" description="Disordered" evidence="3">
    <location>
        <begin position="429"/>
        <end position="460"/>
    </location>
</feature>
<dbReference type="Pfam" id="PF15936">
    <property type="entry name" value="DUF4749"/>
    <property type="match status" value="1"/>
</dbReference>
<dbReference type="Gene3D" id="2.30.42.10">
    <property type="match status" value="1"/>
</dbReference>
<dbReference type="Pfam" id="PF00595">
    <property type="entry name" value="PDZ"/>
    <property type="match status" value="1"/>
</dbReference>
<feature type="compositionally biased region" description="Low complexity" evidence="3">
    <location>
        <begin position="57"/>
        <end position="111"/>
    </location>
</feature>
<keyword evidence="4" id="KW-0732">Signal</keyword>
<feature type="compositionally biased region" description="Acidic residues" evidence="3">
    <location>
        <begin position="112"/>
        <end position="121"/>
    </location>
</feature>
<dbReference type="InterPro" id="IPR031847">
    <property type="entry name" value="PDLI1-4/Zasp-like_mid"/>
</dbReference>
<feature type="chain" id="PRO_5013266817" evidence="4">
    <location>
        <begin position="18"/>
        <end position="744"/>
    </location>
</feature>
<proteinExistence type="predicted"/>
<evidence type="ECO:0000259" key="5">
    <source>
        <dbReference type="PROSITE" id="PS50106"/>
    </source>
</evidence>
<feature type="domain" description="PDZ" evidence="5">
    <location>
        <begin position="283"/>
        <end position="365"/>
    </location>
</feature>
<accession>A0A1J1I780</accession>
<feature type="region of interest" description="Disordered" evidence="3">
    <location>
        <begin position="692"/>
        <end position="716"/>
    </location>
</feature>
<dbReference type="SUPFAM" id="SSF50156">
    <property type="entry name" value="PDZ domain-like"/>
    <property type="match status" value="1"/>
</dbReference>
<keyword evidence="7" id="KW-1185">Reference proteome</keyword>
<dbReference type="STRING" id="568069.A0A1J1I780"/>
<dbReference type="Pfam" id="PF00379">
    <property type="entry name" value="Chitin_bind_4"/>
    <property type="match status" value="1"/>
</dbReference>
<dbReference type="InterPro" id="IPR051217">
    <property type="entry name" value="Insect_Cuticle_Struc_Prot"/>
</dbReference>
<dbReference type="PROSITE" id="PS50106">
    <property type="entry name" value="PDZ"/>
    <property type="match status" value="1"/>
</dbReference>
<dbReference type="PANTHER" id="PTHR12236:SF18">
    <property type="entry name" value="CUTICULAR PROTEIN 66D"/>
    <property type="match status" value="1"/>
</dbReference>
<feature type="region of interest" description="Disordered" evidence="3">
    <location>
        <begin position="618"/>
        <end position="644"/>
    </location>
</feature>
<dbReference type="PRINTS" id="PR00947">
    <property type="entry name" value="CUTICLE"/>
</dbReference>
<feature type="region of interest" description="Disordered" evidence="3">
    <location>
        <begin position="57"/>
        <end position="131"/>
    </location>
</feature>
<dbReference type="InterPro" id="IPR006643">
    <property type="entry name" value="Zasp-like_motif"/>
</dbReference>
<dbReference type="AlphaFoldDB" id="A0A1J1I780"/>
<evidence type="ECO:0000256" key="4">
    <source>
        <dbReference type="SAM" id="SignalP"/>
    </source>
</evidence>
<dbReference type="SMART" id="SM00735">
    <property type="entry name" value="ZM"/>
    <property type="match status" value="1"/>
</dbReference>
<gene>
    <name evidence="6" type="ORF">CLUMA_CG009547</name>
</gene>
<dbReference type="InterPro" id="IPR000618">
    <property type="entry name" value="Insect_cuticle"/>
</dbReference>
<dbReference type="InterPro" id="IPR031311">
    <property type="entry name" value="CHIT_BIND_RR_consensus"/>
</dbReference>
<evidence type="ECO:0000313" key="6">
    <source>
        <dbReference type="EMBL" id="CRK96112.1"/>
    </source>
</evidence>
<dbReference type="Proteomes" id="UP000183832">
    <property type="component" value="Unassembled WGS sequence"/>
</dbReference>
<dbReference type="GO" id="GO:0031012">
    <property type="term" value="C:extracellular matrix"/>
    <property type="evidence" value="ECO:0007669"/>
    <property type="project" value="TreeGrafter"/>
</dbReference>
<feature type="compositionally biased region" description="Polar residues" evidence="3">
    <location>
        <begin position="429"/>
        <end position="438"/>
    </location>
</feature>
<dbReference type="InterPro" id="IPR001478">
    <property type="entry name" value="PDZ"/>
</dbReference>
<dbReference type="GO" id="GO:0042302">
    <property type="term" value="F:structural constituent of cuticle"/>
    <property type="evidence" value="ECO:0007669"/>
    <property type="project" value="UniProtKB-UniRule"/>
</dbReference>
<sequence>MRLFVTILLTVVTIASAQQHEYDPALLRQYYAQAAQQAGAEATQRVATPIFEQQEQPQYTQQRSYPRQQQQTQAYVPEQQHQARQYQPQAQQLQYQQKAQAKAKRPQYTQQQEEEAQEDYDPNPSYQFGFDVKDDEFTNYQNRKEQREGGVIKGSYSVVDSDGFIRTVSYTADPKEGFKAEVIREPTDIVVKVPTPAPQTHQPHQEFRQAPKQQAQAQPSHQQHQQQYRQPHHQLYSMHRPGFWHVPKFKSKESQTTKKKVHFYDDIRKKGRFAMSQLYHEFGVTLQRRSADDAWGIRLAGGSDLNSPLIIIRVQPDSPAQRELIRGDIITKVEDYDARDLRHEDANLLFRTQDNKIRLVVRRDNKIAMNSGKSNPISSLPPPNIAASYVPSPEPYAPNSAPIPYPRGQHNVRATCISPVESLPHSDFSNHYQSNQGKAEQHMNYPPPPPPRSCFSPQLTRDSYQGYDEENAAIQNQMTTFYPSQPTPSFLKRYTKTVYNRVHHDATSNGHVLDEASLQLQPYRSTPLILPGAKVNHQRNYPTESYLRHHPNPQVRGPPTHDFTDIMMKQKVADSVLNRYGTEATNGPKLVHKQFNSPIGLYSDNLIENTIKNTVSPPASVVSAGSSSVPSPNGTLNRPQQNRPTKIQGYKKTVVYDPLKSETYRALQESSYTDDRVREVATPVQPKVFQPNRLVPGKKPVSSFPPPDPISRHPVNSLGESTDVIHQSGSFKRLMYHVLGETDY</sequence>
<dbReference type="InterPro" id="IPR036034">
    <property type="entry name" value="PDZ_sf"/>
</dbReference>
<feature type="region of interest" description="Disordered" evidence="3">
    <location>
        <begin position="193"/>
        <end position="231"/>
    </location>
</feature>
<dbReference type="PANTHER" id="PTHR12236">
    <property type="entry name" value="STRUCTURAL CONTITUENT OF CUTICLE"/>
    <property type="match status" value="1"/>
</dbReference>
<dbReference type="OrthoDB" id="445995at2759"/>
<dbReference type="EMBL" id="CVRI01000043">
    <property type="protein sequence ID" value="CRK96112.1"/>
    <property type="molecule type" value="Genomic_DNA"/>
</dbReference>
<reference evidence="6 7" key="1">
    <citation type="submission" date="2015-04" db="EMBL/GenBank/DDBJ databases">
        <authorList>
            <person name="Syromyatnikov M.Y."/>
            <person name="Popov V.N."/>
        </authorList>
    </citation>
    <scope>NUCLEOTIDE SEQUENCE [LARGE SCALE GENOMIC DNA]</scope>
</reference>
<evidence type="ECO:0000256" key="1">
    <source>
        <dbReference type="ARBA" id="ARBA00022460"/>
    </source>
</evidence>
<dbReference type="SMART" id="SM00228">
    <property type="entry name" value="PDZ"/>
    <property type="match status" value="1"/>
</dbReference>
<organism evidence="6 7">
    <name type="scientific">Clunio marinus</name>
    <dbReference type="NCBI Taxonomy" id="568069"/>
    <lineage>
        <taxon>Eukaryota</taxon>
        <taxon>Metazoa</taxon>
        <taxon>Ecdysozoa</taxon>
        <taxon>Arthropoda</taxon>
        <taxon>Hexapoda</taxon>
        <taxon>Insecta</taxon>
        <taxon>Pterygota</taxon>
        <taxon>Neoptera</taxon>
        <taxon>Endopterygota</taxon>
        <taxon>Diptera</taxon>
        <taxon>Nematocera</taxon>
        <taxon>Chironomoidea</taxon>
        <taxon>Chironomidae</taxon>
        <taxon>Clunio</taxon>
    </lineage>
</organism>
<feature type="compositionally biased region" description="Polar residues" evidence="3">
    <location>
        <begin position="633"/>
        <end position="644"/>
    </location>
</feature>
<feature type="signal peptide" evidence="4">
    <location>
        <begin position="1"/>
        <end position="17"/>
    </location>
</feature>
<evidence type="ECO:0000256" key="2">
    <source>
        <dbReference type="PROSITE-ProRule" id="PRU00497"/>
    </source>
</evidence>
<feature type="compositionally biased region" description="Low complexity" evidence="3">
    <location>
        <begin position="618"/>
        <end position="632"/>
    </location>
</feature>